<keyword evidence="4 6" id="KW-1133">Transmembrane helix</keyword>
<evidence type="ECO:0000256" key="2">
    <source>
        <dbReference type="ARBA" id="ARBA00022475"/>
    </source>
</evidence>
<feature type="transmembrane region" description="Helical" evidence="6">
    <location>
        <begin position="130"/>
        <end position="152"/>
    </location>
</feature>
<keyword evidence="3 6" id="KW-0812">Transmembrane</keyword>
<evidence type="ECO:0000313" key="9">
    <source>
        <dbReference type="Proteomes" id="UP000070371"/>
    </source>
</evidence>
<evidence type="ECO:0000256" key="5">
    <source>
        <dbReference type="ARBA" id="ARBA00023136"/>
    </source>
</evidence>
<evidence type="ECO:0000256" key="1">
    <source>
        <dbReference type="ARBA" id="ARBA00004651"/>
    </source>
</evidence>
<protein>
    <recommendedName>
        <fullName evidence="7">Phosphatidylglycerol lysyltransferase C-terminal domain-containing protein</fullName>
    </recommendedName>
</protein>
<feature type="domain" description="Phosphatidylglycerol lysyltransferase C-terminal" evidence="7">
    <location>
        <begin position="338"/>
        <end position="614"/>
    </location>
</feature>
<name>A0A126V3Q3_9RHOB</name>
<keyword evidence="2" id="KW-1003">Cell membrane</keyword>
<feature type="transmembrane region" description="Helical" evidence="6">
    <location>
        <begin position="287"/>
        <end position="306"/>
    </location>
</feature>
<dbReference type="Pfam" id="PF09924">
    <property type="entry name" value="LPG_synthase_C"/>
    <property type="match status" value="1"/>
</dbReference>
<keyword evidence="9" id="KW-1185">Reference proteome</keyword>
<dbReference type="InterPro" id="IPR016181">
    <property type="entry name" value="Acyl_CoA_acyltransferase"/>
</dbReference>
<dbReference type="SUPFAM" id="SSF55729">
    <property type="entry name" value="Acyl-CoA N-acyltransferases (Nat)"/>
    <property type="match status" value="1"/>
</dbReference>
<reference evidence="8 9" key="1">
    <citation type="submission" date="2016-02" db="EMBL/GenBank/DDBJ databases">
        <title>Complete genome sequence of Halocynthiibacter arcticus PAMC 20958t from arctic marine sediment.</title>
        <authorList>
            <person name="Lee Y.M."/>
            <person name="Baek K."/>
            <person name="Lee H.K."/>
            <person name="Shin S.C."/>
        </authorList>
    </citation>
    <scope>NUCLEOTIDE SEQUENCE [LARGE SCALE GENOMIC DNA]</scope>
    <source>
        <strain evidence="8">PAMC 20958</strain>
    </source>
</reference>
<dbReference type="GO" id="GO:0055091">
    <property type="term" value="P:phospholipid homeostasis"/>
    <property type="evidence" value="ECO:0007669"/>
    <property type="project" value="TreeGrafter"/>
</dbReference>
<keyword evidence="5 6" id="KW-0472">Membrane</keyword>
<feature type="transmembrane region" description="Helical" evidence="6">
    <location>
        <begin position="164"/>
        <end position="186"/>
    </location>
</feature>
<dbReference type="STRING" id="1579316.RC74_18290"/>
<evidence type="ECO:0000256" key="3">
    <source>
        <dbReference type="ARBA" id="ARBA00022692"/>
    </source>
</evidence>
<gene>
    <name evidence="8" type="ORF">RC74_18290</name>
</gene>
<feature type="transmembrane region" description="Helical" evidence="6">
    <location>
        <begin position="206"/>
        <end position="227"/>
    </location>
</feature>
<dbReference type="PANTHER" id="PTHR34697:SF2">
    <property type="entry name" value="PHOSPHATIDYLGLYCEROL LYSYLTRANSFERASE"/>
    <property type="match status" value="1"/>
</dbReference>
<dbReference type="KEGG" id="hat:RC74_18290"/>
<feature type="transmembrane region" description="Helical" evidence="6">
    <location>
        <begin position="56"/>
        <end position="73"/>
    </location>
</feature>
<evidence type="ECO:0000313" key="8">
    <source>
        <dbReference type="EMBL" id="AML52948.1"/>
    </source>
</evidence>
<dbReference type="InterPro" id="IPR051211">
    <property type="entry name" value="PG_lysyltransferase"/>
</dbReference>
<comment type="subcellular location">
    <subcellularLocation>
        <location evidence="1">Cell membrane</location>
        <topology evidence="1">Multi-pass membrane protein</topology>
    </subcellularLocation>
</comment>
<accession>A0A126V3Q3</accession>
<dbReference type="PANTHER" id="PTHR34697">
    <property type="entry name" value="PHOSPHATIDYLGLYCEROL LYSYLTRANSFERASE"/>
    <property type="match status" value="1"/>
</dbReference>
<dbReference type="EMBL" id="CP014327">
    <property type="protein sequence ID" value="AML52948.1"/>
    <property type="molecule type" value="Genomic_DNA"/>
</dbReference>
<dbReference type="InterPro" id="IPR024320">
    <property type="entry name" value="LPG_synthase_C"/>
</dbReference>
<evidence type="ECO:0000256" key="6">
    <source>
        <dbReference type="SAM" id="Phobius"/>
    </source>
</evidence>
<sequence>MARKNLATLFMRHQIARQAAPIVLAIGFVALFLDNMVALDVSQIWAAVQTVSGAQWGMATVATAASFWAVGRYDAVIHRHLRTQVGNKTASRAGIAAIAVSQTTGFGLFTGALTRWRLLPEISFLQATQISAAVAVSFLAGLAVVMSFAALLFPLPVGIAGLSLGYLVPLFLLPPLGLIALVTASLLQPHISFRGHRLNWPSVSAIFAITGLAAADTLAASGALFALLPPALELGFSQLYPAFLIAFGVALVSGTPGGVGPFEVTLLMLLPFVPAEPLLGAILAYRALYYALPALLGAITLARGPFLQRDKLNKRMLPQTGGIAWFPSRLEALIHSAPRAEANLLRQGDKALLHAQNSAGCFLTASRGQALIALGDPLVATHPQSLLASFKNMAEADNHLPFLYKISGRMALEARKFGMAVTPVSREAWLTPSEFCLQSPEHSQLRRKLRKAQKAGTSLKPLFNHADLHLTLGEMTRVAREWSDTHGGERGFTMGIYDPAYVQTQRCFLAYKNDSLVGFVSFSTVAAEWTLDLMRHASSIPDGTMHALVTEAIKTAAIENIPRLSLASVPWQPAPSASRLAHWFWGKLGTLSGGAGLTQFKSSFAPHWETLYMAGPNRLGLALGAFDVTRAILAQQPAANLATSLNTTLSNGEKRQLETLSQTL</sequence>
<dbReference type="GO" id="GO:0016755">
    <property type="term" value="F:aminoacyltransferase activity"/>
    <property type="evidence" value="ECO:0007669"/>
    <property type="project" value="TreeGrafter"/>
</dbReference>
<dbReference type="Proteomes" id="UP000070371">
    <property type="component" value="Chromosome"/>
</dbReference>
<dbReference type="AlphaFoldDB" id="A0A126V3Q3"/>
<organism evidence="8 9">
    <name type="scientific">Falsihalocynthiibacter arcticus</name>
    <dbReference type="NCBI Taxonomy" id="1579316"/>
    <lineage>
        <taxon>Bacteria</taxon>
        <taxon>Pseudomonadati</taxon>
        <taxon>Pseudomonadota</taxon>
        <taxon>Alphaproteobacteria</taxon>
        <taxon>Rhodobacterales</taxon>
        <taxon>Roseobacteraceae</taxon>
        <taxon>Falsihalocynthiibacter</taxon>
    </lineage>
</organism>
<evidence type="ECO:0000259" key="7">
    <source>
        <dbReference type="Pfam" id="PF09924"/>
    </source>
</evidence>
<proteinExistence type="predicted"/>
<dbReference type="GO" id="GO:0005886">
    <property type="term" value="C:plasma membrane"/>
    <property type="evidence" value="ECO:0007669"/>
    <property type="project" value="UniProtKB-SubCell"/>
</dbReference>
<feature type="transmembrane region" description="Helical" evidence="6">
    <location>
        <begin position="94"/>
        <end position="118"/>
    </location>
</feature>
<evidence type="ECO:0000256" key="4">
    <source>
        <dbReference type="ARBA" id="ARBA00022989"/>
    </source>
</evidence>
<feature type="transmembrane region" description="Helical" evidence="6">
    <location>
        <begin position="239"/>
        <end position="259"/>
    </location>
</feature>